<reference evidence="2" key="1">
    <citation type="submission" date="2021-07" db="EMBL/GenBank/DDBJ databases">
        <authorList>
            <person name="Catto M.A."/>
            <person name="Jacobson A."/>
            <person name="Kennedy G."/>
            <person name="Labadie P."/>
            <person name="Hunt B.G."/>
            <person name="Srinivasan R."/>
        </authorList>
    </citation>
    <scope>NUCLEOTIDE SEQUENCE</scope>
    <source>
        <strain evidence="2">PL_HMW_Pooled</strain>
        <tissue evidence="2">Head</tissue>
    </source>
</reference>
<reference evidence="2" key="2">
    <citation type="journal article" date="2023" name="BMC Genomics">
        <title>Pest status, molecular evolution, and epigenetic factors derived from the genome assembly of Frankliniella fusca, a thysanopteran phytovirus vector.</title>
        <authorList>
            <person name="Catto M.A."/>
            <person name="Labadie P.E."/>
            <person name="Jacobson A.L."/>
            <person name="Kennedy G.G."/>
            <person name="Srinivasan R."/>
            <person name="Hunt B.G."/>
        </authorList>
    </citation>
    <scope>NUCLEOTIDE SEQUENCE</scope>
    <source>
        <strain evidence="2">PL_HMW_Pooled</strain>
    </source>
</reference>
<dbReference type="Proteomes" id="UP001219518">
    <property type="component" value="Unassembled WGS sequence"/>
</dbReference>
<gene>
    <name evidence="2" type="ORF">KUF71_011361</name>
</gene>
<feature type="region of interest" description="Disordered" evidence="1">
    <location>
        <begin position="128"/>
        <end position="153"/>
    </location>
</feature>
<evidence type="ECO:0000256" key="1">
    <source>
        <dbReference type="SAM" id="MobiDB-lite"/>
    </source>
</evidence>
<dbReference type="AlphaFoldDB" id="A0AAE1I2H8"/>
<organism evidence="2 3">
    <name type="scientific">Frankliniella fusca</name>
    <dbReference type="NCBI Taxonomy" id="407009"/>
    <lineage>
        <taxon>Eukaryota</taxon>
        <taxon>Metazoa</taxon>
        <taxon>Ecdysozoa</taxon>
        <taxon>Arthropoda</taxon>
        <taxon>Hexapoda</taxon>
        <taxon>Insecta</taxon>
        <taxon>Pterygota</taxon>
        <taxon>Neoptera</taxon>
        <taxon>Paraneoptera</taxon>
        <taxon>Thysanoptera</taxon>
        <taxon>Terebrantia</taxon>
        <taxon>Thripoidea</taxon>
        <taxon>Thripidae</taxon>
        <taxon>Frankliniella</taxon>
    </lineage>
</organism>
<comment type="caution">
    <text evidence="2">The sequence shown here is derived from an EMBL/GenBank/DDBJ whole genome shotgun (WGS) entry which is preliminary data.</text>
</comment>
<dbReference type="EMBL" id="JAHWGI010001434">
    <property type="protein sequence ID" value="KAK3932033.1"/>
    <property type="molecule type" value="Genomic_DNA"/>
</dbReference>
<protein>
    <submittedName>
        <fullName evidence="2">Lysophospholipase 1</fullName>
    </submittedName>
</protein>
<proteinExistence type="predicted"/>
<evidence type="ECO:0000313" key="3">
    <source>
        <dbReference type="Proteomes" id="UP001219518"/>
    </source>
</evidence>
<name>A0AAE1I2H8_9NEOP</name>
<feature type="compositionally biased region" description="Polar residues" evidence="1">
    <location>
        <begin position="144"/>
        <end position="153"/>
    </location>
</feature>
<accession>A0AAE1I2H8</accession>
<sequence>MHLLGQCIATSSRQQQVLSWCCARAPISCNSCRVVVSVSSGIMSQRQQSYYALVRWLSGQCAGTLTHNVSVSWILNFDKDDFDPRESFTVEWRKPPMPRGGQWPLYDCLVLEVSDDVDFLSRKLSQLRSQQEQTTPESRRLDSGTGTPLNSLDSNALRDTILRTLRSINVDGSSGSGSNRILSDISSTDSSCANQIVKKVGVALLLSNTAYIEAKAASSPSTMTMNLVRSTFSKRRLRRSSYAGQKRGGQAAKPSLKRYRKMQDIQDFVKSRFPYFSQSAFGAAVNNCVGKNVDKAKVVQLCDESDSDQENM</sequence>
<keyword evidence="3" id="KW-1185">Reference proteome</keyword>
<dbReference type="Gene3D" id="1.10.10.2590">
    <property type="entry name" value="BEN domain"/>
    <property type="match status" value="1"/>
</dbReference>
<evidence type="ECO:0000313" key="2">
    <source>
        <dbReference type="EMBL" id="KAK3932033.1"/>
    </source>
</evidence>